<feature type="domain" description="Copper amine oxidase-like N-terminal" evidence="2">
    <location>
        <begin position="58"/>
        <end position="97"/>
    </location>
</feature>
<protein>
    <submittedName>
        <fullName evidence="3">Copper amine oxidase-like protein</fullName>
    </submittedName>
</protein>
<organism evidence="3 4">
    <name type="scientific">Ruminiclostridium sufflavum DSM 19573</name>
    <dbReference type="NCBI Taxonomy" id="1121337"/>
    <lineage>
        <taxon>Bacteria</taxon>
        <taxon>Bacillati</taxon>
        <taxon>Bacillota</taxon>
        <taxon>Clostridia</taxon>
        <taxon>Eubacteriales</taxon>
        <taxon>Oscillospiraceae</taxon>
        <taxon>Ruminiclostridium</taxon>
    </lineage>
</organism>
<accession>A0A318XVC8</accession>
<dbReference type="Pfam" id="PF07833">
    <property type="entry name" value="Cu_amine_oxidN1"/>
    <property type="match status" value="1"/>
</dbReference>
<dbReference type="InterPro" id="IPR012854">
    <property type="entry name" value="Cu_amine_oxidase-like_N"/>
</dbReference>
<comment type="caution">
    <text evidence="3">The sequence shown here is derived from an EMBL/GenBank/DDBJ whole genome shotgun (WGS) entry which is preliminary data.</text>
</comment>
<feature type="chain" id="PRO_5016386721" evidence="1">
    <location>
        <begin position="26"/>
        <end position="256"/>
    </location>
</feature>
<dbReference type="InterPro" id="IPR036582">
    <property type="entry name" value="Mao_N_sf"/>
</dbReference>
<dbReference type="Proteomes" id="UP000248132">
    <property type="component" value="Unassembled WGS sequence"/>
</dbReference>
<keyword evidence="4" id="KW-1185">Reference proteome</keyword>
<reference evidence="3 4" key="1">
    <citation type="submission" date="2018-06" db="EMBL/GenBank/DDBJ databases">
        <title>Genomic Encyclopedia of Type Strains, Phase I: the one thousand microbial genomes (KMG-I) project.</title>
        <authorList>
            <person name="Kyrpides N."/>
        </authorList>
    </citation>
    <scope>NUCLEOTIDE SEQUENCE [LARGE SCALE GENOMIC DNA]</scope>
    <source>
        <strain evidence="3 4">DSM 19573</strain>
    </source>
</reference>
<feature type="signal peptide" evidence="1">
    <location>
        <begin position="1"/>
        <end position="25"/>
    </location>
</feature>
<sequence length="256" mass="27655">MKKTGLAILSVTLLLAVTISVTAYAATGYTKTATLTYSGISVVLDGKQLSLTDATGKTVEPFVIDGTTYLPVRAISDALGLDVQWNGDSNTVYLSTEPIEDSTSGKVVDMSTLEAYSGEGDFISAQSFMNRQEKYSPDNMLYAFAGESILGWTLKDVPTGYSVTYLLNGDFTTLKVNAASIDGQGSTTFIFQDGDTMKELKKVSLASGDKPVELSIDVTGIDKLRIYYSVSPHKFNNSGYYYIEPNGALYNAYLVE</sequence>
<keyword evidence="1" id="KW-0732">Signal</keyword>
<name>A0A318XVC8_9FIRM</name>
<dbReference type="AlphaFoldDB" id="A0A318XVC8"/>
<evidence type="ECO:0000313" key="4">
    <source>
        <dbReference type="Proteomes" id="UP000248132"/>
    </source>
</evidence>
<dbReference type="SUPFAM" id="SSF55383">
    <property type="entry name" value="Copper amine oxidase, domain N"/>
    <property type="match status" value="1"/>
</dbReference>
<evidence type="ECO:0000313" key="3">
    <source>
        <dbReference type="EMBL" id="PYG86777.1"/>
    </source>
</evidence>
<dbReference type="EMBL" id="QKMR01000017">
    <property type="protein sequence ID" value="PYG86777.1"/>
    <property type="molecule type" value="Genomic_DNA"/>
</dbReference>
<evidence type="ECO:0000256" key="1">
    <source>
        <dbReference type="SAM" id="SignalP"/>
    </source>
</evidence>
<evidence type="ECO:0000259" key="2">
    <source>
        <dbReference type="Pfam" id="PF07833"/>
    </source>
</evidence>
<proteinExistence type="predicted"/>
<gene>
    <name evidence="3" type="ORF">LY28_02803</name>
</gene>
<dbReference type="Gene3D" id="3.30.457.10">
    <property type="entry name" value="Copper amine oxidase-like, N-terminal domain"/>
    <property type="match status" value="1"/>
</dbReference>